<reference evidence="1 2" key="1">
    <citation type="journal article" date="2014" name="Genome Announc.">
        <title>Draft Genome Sequence of Gordonia alkanivorans Strain CGMCC6845, a Halotolerant Hydrocarbon-Degrading Bacterium.</title>
        <authorList>
            <person name="Wang X."/>
            <person name="Jin D."/>
            <person name="Zhou L."/>
            <person name="Wu L."/>
            <person name="An W."/>
            <person name="Zhao L."/>
        </authorList>
    </citation>
    <scope>NUCLEOTIDE SEQUENCE [LARGE SCALE GENOMIC DNA]</scope>
    <source>
        <strain evidence="1 2">CGMCC 6845</strain>
    </source>
</reference>
<protein>
    <submittedName>
        <fullName evidence="1">Uncharacterized protein</fullName>
    </submittedName>
</protein>
<dbReference type="Proteomes" id="UP000035035">
    <property type="component" value="Unassembled WGS sequence"/>
</dbReference>
<comment type="caution">
    <text evidence="1">The sequence shown here is derived from an EMBL/GenBank/DDBJ whole genome shotgun (WGS) entry which is preliminary data.</text>
</comment>
<dbReference type="HOGENOM" id="CLU_3403766_0_0_11"/>
<name>W9DJ52_9ACTN</name>
<sequence length="30" mass="3165">MAAGHWLTATERGKLVAMIENALEPVGAAR</sequence>
<gene>
    <name evidence="1" type="ORF">V525_12505</name>
</gene>
<evidence type="ECO:0000313" key="2">
    <source>
        <dbReference type="Proteomes" id="UP000035035"/>
    </source>
</evidence>
<proteinExistence type="predicted"/>
<dbReference type="EMBL" id="AYXO01000022">
    <property type="protein sequence ID" value="ETA06611.1"/>
    <property type="molecule type" value="Genomic_DNA"/>
</dbReference>
<evidence type="ECO:0000313" key="1">
    <source>
        <dbReference type="EMBL" id="ETA06611.1"/>
    </source>
</evidence>
<dbReference type="AlphaFoldDB" id="W9DJ52"/>
<organism evidence="1 2">
    <name type="scientific">Gordonia alkanivorans CGMCC 6845</name>
    <dbReference type="NCBI Taxonomy" id="1423140"/>
    <lineage>
        <taxon>Bacteria</taxon>
        <taxon>Bacillati</taxon>
        <taxon>Actinomycetota</taxon>
        <taxon>Actinomycetes</taxon>
        <taxon>Mycobacteriales</taxon>
        <taxon>Gordoniaceae</taxon>
        <taxon>Gordonia</taxon>
    </lineage>
</organism>
<keyword evidence="2" id="KW-1185">Reference proteome</keyword>
<accession>W9DJ52</accession>